<evidence type="ECO:0000259" key="6">
    <source>
        <dbReference type="Pfam" id="PF14111"/>
    </source>
</evidence>
<feature type="domain" description="Reverse transcriptase" evidence="2">
    <location>
        <begin position="801"/>
        <end position="925"/>
    </location>
</feature>
<dbReference type="Gene3D" id="3.60.10.10">
    <property type="entry name" value="Endonuclease/exonuclease/phosphatase"/>
    <property type="match status" value="1"/>
</dbReference>
<evidence type="ECO:0008006" key="8">
    <source>
        <dbReference type="Google" id="ProtNLM"/>
    </source>
</evidence>
<dbReference type="SUPFAM" id="SSF56219">
    <property type="entry name" value="DNase I-like"/>
    <property type="match status" value="1"/>
</dbReference>
<sequence length="1600" mass="181615">MVEDLTELCRRMRLSDSEKCNLKLRTGKIQQSKQEAKFSLLFRLLTNRSFNGEAFKGTVRNLWASQGVLTIRDIEDNLFMAIFNRGDDMERIIIQSPWTFDKKLIQITRFESDMQPTAVKFTHSLFWIRIHNLPILSMVREVGEDVGNHIGRLVEVDVPDNGIAWGRYLRIRVEIDITKPLLRGKILEDDSVRGVGSNRRAREEVHSEDDREGSGSQGDQRAEGGSKAVAGVADRPQGSQAEDVAVGTHPDGFPNIVESGEVSELDDTGNSGKDGNMDMHPEEAVGSQNSVPIRNLEPTSEELVEVVVEVGDLHAGEVSKSAVNLSQMLDKDDPNAWLRGDRHGTNILGEDKPDAMLIIDNKVQAPGVFSGTRKRGLEYSEGYVLEADNGKRKKSKIVSGATVNELHGMVKLEVPKIVFLMETRLPVRKLEFLRVKFGMRGCFGVNRKRFGGGLALFWDDSVTMHIQSYSLFHIDAHVIQGDGAIWRFTGFYGHPEAGLRIRSWALLRQLYALADLPWVLIGDFNEISALEEKYGREDRSLRQMANFREALSDCSLMDLGFIGSEFTWSNNREDEFLVRVRLDRGVASQNWQSLFPNATVNHITFVNSDHMALLMDMAPCQQQPRRKKHKMFRWSQSQVRVTPRLIEKKKCHLQALEKQRLEVYNAREVNSVRRELCGLMKKEETFWRQRSRVAWLHGCMGETLTLIEYFQSLFVSSNPTHIAPVTQLVDEVVTHDMNMKLLHPFTTEEVKSALFQMHPSKAPGPDGMTTLFFQKYWHIVGWHVTDAVLDCLNSVRMLGMKYLLTNVISACQSAFVPGRMITDNIIVSFEMLHFLKNKRGGKVGQMTAKLDMSKAYDRVEWDYLRAILLKLGFHEQWVALVMMCVTSVTYSIMLNGEQKGFIKPERGLRQGDPLSPYLFLICVEDDSIIFCNATTGECEALLDILNTYEYASGQKINSGKTTLFFSHNTQHDCRQLIMDLFGTTPTTQFEKYLGLPPVIGKSKKSAFNGVKDRVGRRLQGWKEKLLSQAGHEVLIKVVIQAIPTYAMSYFKFPKGLCSEISSMATRFWWGQRGLERKVHWLGKNHLIRRKSEGGMGFRELSLFNMALLARQEWRLVQYPNSLVSRVLKAKYYPNLSFMEASIKGTPSYIFRSICEAREVLSAGMVWRVGTGENIRIWKDRWLQGAPSATILSPPRILDVNATVGSLILQDRMQWDVELIDQIFLPWEAEIVKQIPLSFRRPADLLTWGETKKGEFSVKSAYHLLYQRSNAGVASASAGTIKVFWDGVWSSQVQPKVRNFIWRACRNILPTKTKLFERKISSSFSCPWCEEEPETSDHVLWQCEFAQKVWSACSVSLPRGVDIRLSFLEVMECCLKGLKSPEVEIIFNTAWMLWRARNELLWEETQSTVDDICCRGVTVAMEFLENRMGDGDKFHQPQVVRQPTSWSPPVNGNYKVTIACHSQSGTPRRGVGILIRDHSGFVEVASGYVSQQYSEPLLLYSLAIFHALQLAYETGFRHKLVIEVPCRELVNLLQNGAFCLAQVGVLLDDIGAWLPFFENVSFSFINSACNKAAQALATEAASSHLDHVWLEECPPCIVSFV</sequence>
<dbReference type="InterPro" id="IPR002156">
    <property type="entry name" value="RNaseH_domain"/>
</dbReference>
<dbReference type="InterPro" id="IPR026960">
    <property type="entry name" value="RVT-Znf"/>
</dbReference>
<dbReference type="PANTHER" id="PTHR33116">
    <property type="entry name" value="REVERSE TRANSCRIPTASE ZINC-BINDING DOMAIN-CONTAINING PROTEIN-RELATED-RELATED"/>
    <property type="match status" value="1"/>
</dbReference>
<proteinExistence type="predicted"/>
<dbReference type="CDD" id="cd01650">
    <property type="entry name" value="RT_nLTR_like"/>
    <property type="match status" value="1"/>
</dbReference>
<dbReference type="Pfam" id="PF03372">
    <property type="entry name" value="Exo_endo_phos"/>
    <property type="match status" value="1"/>
</dbReference>
<dbReference type="InterPro" id="IPR036691">
    <property type="entry name" value="Endo/exonu/phosph_ase_sf"/>
</dbReference>
<dbReference type="Pfam" id="PF13966">
    <property type="entry name" value="zf-RVT"/>
    <property type="match status" value="1"/>
</dbReference>
<name>A0A2N9G299_FAGSY</name>
<dbReference type="Pfam" id="PF00078">
    <property type="entry name" value="RVT_1"/>
    <property type="match status" value="1"/>
</dbReference>
<feature type="domain" description="RNase H type-1" evidence="4">
    <location>
        <begin position="1463"/>
        <end position="1579"/>
    </location>
</feature>
<dbReference type="Pfam" id="PF13456">
    <property type="entry name" value="RVT_3"/>
    <property type="match status" value="1"/>
</dbReference>
<evidence type="ECO:0000259" key="2">
    <source>
        <dbReference type="Pfam" id="PF00078"/>
    </source>
</evidence>
<dbReference type="Pfam" id="PF14111">
    <property type="entry name" value="DUF4283"/>
    <property type="match status" value="1"/>
</dbReference>
<evidence type="ECO:0000259" key="3">
    <source>
        <dbReference type="Pfam" id="PF03372"/>
    </source>
</evidence>
<evidence type="ECO:0000259" key="4">
    <source>
        <dbReference type="Pfam" id="PF13456"/>
    </source>
</evidence>
<feature type="compositionally biased region" description="Basic and acidic residues" evidence="1">
    <location>
        <begin position="200"/>
        <end position="213"/>
    </location>
</feature>
<feature type="region of interest" description="Disordered" evidence="1">
    <location>
        <begin position="195"/>
        <end position="290"/>
    </location>
</feature>
<feature type="domain" description="Reverse transcriptase zinc-binding" evidence="5">
    <location>
        <begin position="1255"/>
        <end position="1349"/>
    </location>
</feature>
<evidence type="ECO:0000259" key="5">
    <source>
        <dbReference type="Pfam" id="PF13966"/>
    </source>
</evidence>
<dbReference type="CDD" id="cd06222">
    <property type="entry name" value="RNase_H_like"/>
    <property type="match status" value="1"/>
</dbReference>
<feature type="domain" description="DUF4283" evidence="6">
    <location>
        <begin position="33"/>
        <end position="117"/>
    </location>
</feature>
<dbReference type="InterPro" id="IPR043502">
    <property type="entry name" value="DNA/RNA_pol_sf"/>
</dbReference>
<evidence type="ECO:0000313" key="7">
    <source>
        <dbReference type="EMBL" id="SPC93291.1"/>
    </source>
</evidence>
<dbReference type="GO" id="GO:0003676">
    <property type="term" value="F:nucleic acid binding"/>
    <property type="evidence" value="ECO:0007669"/>
    <property type="project" value="InterPro"/>
</dbReference>
<reference evidence="7" key="1">
    <citation type="submission" date="2018-02" db="EMBL/GenBank/DDBJ databases">
        <authorList>
            <person name="Cohen D.B."/>
            <person name="Kent A.D."/>
        </authorList>
    </citation>
    <scope>NUCLEOTIDE SEQUENCE</scope>
</reference>
<protein>
    <recommendedName>
        <fullName evidence="8">Reverse transcriptase domain-containing protein</fullName>
    </recommendedName>
</protein>
<organism evidence="7">
    <name type="scientific">Fagus sylvatica</name>
    <name type="common">Beechnut</name>
    <dbReference type="NCBI Taxonomy" id="28930"/>
    <lineage>
        <taxon>Eukaryota</taxon>
        <taxon>Viridiplantae</taxon>
        <taxon>Streptophyta</taxon>
        <taxon>Embryophyta</taxon>
        <taxon>Tracheophyta</taxon>
        <taxon>Spermatophyta</taxon>
        <taxon>Magnoliopsida</taxon>
        <taxon>eudicotyledons</taxon>
        <taxon>Gunneridae</taxon>
        <taxon>Pentapetalae</taxon>
        <taxon>rosids</taxon>
        <taxon>fabids</taxon>
        <taxon>Fagales</taxon>
        <taxon>Fagaceae</taxon>
        <taxon>Fagus</taxon>
    </lineage>
</organism>
<dbReference type="InterPro" id="IPR044730">
    <property type="entry name" value="RNase_H-like_dom_plant"/>
</dbReference>
<feature type="domain" description="Endonuclease/exonuclease/phosphatase" evidence="3">
    <location>
        <begin position="417"/>
        <end position="564"/>
    </location>
</feature>
<dbReference type="PANTHER" id="PTHR33116:SF86">
    <property type="entry name" value="REVERSE TRANSCRIPTASE DOMAIN-CONTAINING PROTEIN"/>
    <property type="match status" value="1"/>
</dbReference>
<dbReference type="EMBL" id="OIVN01001380">
    <property type="protein sequence ID" value="SPC93291.1"/>
    <property type="molecule type" value="Genomic_DNA"/>
</dbReference>
<accession>A0A2N9G299</accession>
<dbReference type="SUPFAM" id="SSF56672">
    <property type="entry name" value="DNA/RNA polymerases"/>
    <property type="match status" value="1"/>
</dbReference>
<dbReference type="GO" id="GO:0004523">
    <property type="term" value="F:RNA-DNA hybrid ribonuclease activity"/>
    <property type="evidence" value="ECO:0007669"/>
    <property type="project" value="InterPro"/>
</dbReference>
<gene>
    <name evidence="7" type="ORF">FSB_LOCUS21173</name>
</gene>
<evidence type="ECO:0000256" key="1">
    <source>
        <dbReference type="SAM" id="MobiDB-lite"/>
    </source>
</evidence>
<dbReference type="InterPro" id="IPR005135">
    <property type="entry name" value="Endo/exonuclease/phosphatase"/>
</dbReference>
<dbReference type="InterPro" id="IPR025558">
    <property type="entry name" value="DUF4283"/>
</dbReference>
<dbReference type="InterPro" id="IPR000477">
    <property type="entry name" value="RT_dom"/>
</dbReference>